<name>A0A0F9GIX5_9ZZZZ</name>
<dbReference type="InterPro" id="IPR053786">
    <property type="entry name" value="LEPRxLL_CS"/>
</dbReference>
<evidence type="ECO:0000313" key="1">
    <source>
        <dbReference type="EMBL" id="KKL98728.1"/>
    </source>
</evidence>
<feature type="non-terminal residue" evidence="1">
    <location>
        <position position="492"/>
    </location>
</feature>
<sequence length="492" mass="50841">MSGHVSIESRAFPVLETLEPRLLLSGEVTSGPGVGIPEPIVLSGAQQGYEHQTVTVGEDTEHQLLLDGFHFATFVEDGAGRLVFRSHPDQNDVNGWGTSYFLNVFLAGADAGGGAVDNVQIAAGGVEVWASGLVVQSSGGDYGTWEWSGLVGYAPAEQRVTGQGTLDVTLIGPLDQAGADLNLDRISSNFLYDVPLQTGGTGNTGDMSEVRVRYAQAGDPRDFTWAPSPAQPAHFPSDLSMYLGIQAVGEVNVVDTLALGEQFQIDIAGKPTFSLAFSSQSASGEMIAGLSWDQSEGKNFAADNVGLNHLVLQGTSSTDFSFNFLFESVPPPNQPPTIASLAPTPDPVGQGDGLTLLANTVADIDGTVAKVAFYRDGDTDGVGQPGELLGEDTNGADGWTWTGPAGWAVAGHTYLAQATDDDGAVSSWATVSGSVRDPGIVVVGAGGAKSLIYTEADMTTATLTFKGGTANVRLTGDGLAQVAGKKGVTVTG</sequence>
<dbReference type="NCBIfam" id="NF012209">
    <property type="entry name" value="LEPR-8K"/>
    <property type="match status" value="1"/>
</dbReference>
<dbReference type="InterPro" id="IPR013783">
    <property type="entry name" value="Ig-like_fold"/>
</dbReference>
<gene>
    <name evidence="1" type="ORF">LCGC14_1821510</name>
</gene>
<reference evidence="1" key="1">
    <citation type="journal article" date="2015" name="Nature">
        <title>Complex archaea that bridge the gap between prokaryotes and eukaryotes.</title>
        <authorList>
            <person name="Spang A."/>
            <person name="Saw J.H."/>
            <person name="Jorgensen S.L."/>
            <person name="Zaremba-Niedzwiedzka K."/>
            <person name="Martijn J."/>
            <person name="Lind A.E."/>
            <person name="van Eijk R."/>
            <person name="Schleper C."/>
            <person name="Guy L."/>
            <person name="Ettema T.J."/>
        </authorList>
    </citation>
    <scope>NUCLEOTIDE SEQUENCE</scope>
</reference>
<dbReference type="Gene3D" id="2.60.40.10">
    <property type="entry name" value="Immunoglobulins"/>
    <property type="match status" value="1"/>
</dbReference>
<comment type="caution">
    <text evidence="1">The sequence shown here is derived from an EMBL/GenBank/DDBJ whole genome shotgun (WGS) entry which is preliminary data.</text>
</comment>
<proteinExistence type="predicted"/>
<accession>A0A0F9GIX5</accession>
<organism evidence="1">
    <name type="scientific">marine sediment metagenome</name>
    <dbReference type="NCBI Taxonomy" id="412755"/>
    <lineage>
        <taxon>unclassified sequences</taxon>
        <taxon>metagenomes</taxon>
        <taxon>ecological metagenomes</taxon>
    </lineage>
</organism>
<dbReference type="AlphaFoldDB" id="A0A0F9GIX5"/>
<dbReference type="EMBL" id="LAZR01017843">
    <property type="protein sequence ID" value="KKL98728.1"/>
    <property type="molecule type" value="Genomic_DNA"/>
</dbReference>
<protein>
    <submittedName>
        <fullName evidence="1">Uncharacterized protein</fullName>
    </submittedName>
</protein>